<name>A0A7C9RYD7_9PSEU</name>
<proteinExistence type="inferred from homology"/>
<gene>
    <name evidence="5" type="ORF">G7043_40080</name>
</gene>
<dbReference type="InterPro" id="IPR001547">
    <property type="entry name" value="Glyco_hydro_5"/>
</dbReference>
<dbReference type="Proteomes" id="UP000481360">
    <property type="component" value="Unassembled WGS sequence"/>
</dbReference>
<sequence>MLSGPFFTDLARRNGHLPNVIWEPWNEPLQVSWNDVMKPYDQAVVNAIRSVDPDNGVVLGTPTWSQDVDRLEASEQHLLDGVEARRRNRHHEPVVARCARDRRSTSWWTPESSNRKLFLHGRQTV</sequence>
<dbReference type="EMBL" id="JAAMPJ010000015">
    <property type="protein sequence ID" value="NGY65126.1"/>
    <property type="molecule type" value="Genomic_DNA"/>
</dbReference>
<dbReference type="AlphaFoldDB" id="A0A7C9RYD7"/>
<keyword evidence="2 3" id="KW-0326">Glycosidase</keyword>
<comment type="similarity">
    <text evidence="3">Belongs to the glycosyl hydrolase 5 (cellulase A) family.</text>
</comment>
<accession>A0A7C9RYD7</accession>
<dbReference type="GO" id="GO:0004553">
    <property type="term" value="F:hydrolase activity, hydrolyzing O-glycosyl compounds"/>
    <property type="evidence" value="ECO:0007669"/>
    <property type="project" value="InterPro"/>
</dbReference>
<evidence type="ECO:0000259" key="4">
    <source>
        <dbReference type="Pfam" id="PF00150"/>
    </source>
</evidence>
<evidence type="ECO:0000256" key="3">
    <source>
        <dbReference type="RuleBase" id="RU361153"/>
    </source>
</evidence>
<keyword evidence="1 3" id="KW-0378">Hydrolase</keyword>
<comment type="caution">
    <text evidence="5">The sequence shown here is derived from an EMBL/GenBank/DDBJ whole genome shotgun (WGS) entry which is preliminary data.</text>
</comment>
<dbReference type="SUPFAM" id="SSF51445">
    <property type="entry name" value="(Trans)glycosidases"/>
    <property type="match status" value="1"/>
</dbReference>
<evidence type="ECO:0000313" key="6">
    <source>
        <dbReference type="Proteomes" id="UP000481360"/>
    </source>
</evidence>
<dbReference type="GO" id="GO:0000272">
    <property type="term" value="P:polysaccharide catabolic process"/>
    <property type="evidence" value="ECO:0007669"/>
    <property type="project" value="InterPro"/>
</dbReference>
<organism evidence="5 6">
    <name type="scientific">Lentzea alba</name>
    <dbReference type="NCBI Taxonomy" id="2714351"/>
    <lineage>
        <taxon>Bacteria</taxon>
        <taxon>Bacillati</taxon>
        <taxon>Actinomycetota</taxon>
        <taxon>Actinomycetes</taxon>
        <taxon>Pseudonocardiales</taxon>
        <taxon>Pseudonocardiaceae</taxon>
        <taxon>Lentzea</taxon>
    </lineage>
</organism>
<evidence type="ECO:0000256" key="1">
    <source>
        <dbReference type="ARBA" id="ARBA00022801"/>
    </source>
</evidence>
<keyword evidence="6" id="KW-1185">Reference proteome</keyword>
<reference evidence="5 6" key="1">
    <citation type="submission" date="2020-03" db="EMBL/GenBank/DDBJ databases">
        <title>Isolation and identification of active actinomycetes.</title>
        <authorList>
            <person name="Sun X."/>
        </authorList>
    </citation>
    <scope>NUCLEOTIDE SEQUENCE [LARGE SCALE GENOMIC DNA]</scope>
    <source>
        <strain evidence="5 6">NEAU-D13</strain>
    </source>
</reference>
<dbReference type="Pfam" id="PF00150">
    <property type="entry name" value="Cellulase"/>
    <property type="match status" value="1"/>
</dbReference>
<evidence type="ECO:0000313" key="5">
    <source>
        <dbReference type="EMBL" id="NGY65126.1"/>
    </source>
</evidence>
<evidence type="ECO:0000256" key="2">
    <source>
        <dbReference type="ARBA" id="ARBA00023295"/>
    </source>
</evidence>
<feature type="domain" description="Glycoside hydrolase family 5" evidence="4">
    <location>
        <begin position="6"/>
        <end position="70"/>
    </location>
</feature>
<dbReference type="Gene3D" id="3.20.20.80">
    <property type="entry name" value="Glycosidases"/>
    <property type="match status" value="1"/>
</dbReference>
<dbReference type="InterPro" id="IPR017853">
    <property type="entry name" value="GH"/>
</dbReference>
<protein>
    <submittedName>
        <fullName evidence="5">Glycoside hydrolase family 5 protein</fullName>
    </submittedName>
</protein>